<name>A0A2J0Z0A4_RHIML</name>
<sequence>MIAALAVIVLDTSGPSPTCIAAAHRFTSFLIEEAKGTRHEAQIGALTQAAGGLDKKVQEIATSMSEDRCAFILAAPDSTVRALAIAALPERNGK</sequence>
<evidence type="ECO:0000313" key="1">
    <source>
        <dbReference type="EMBL" id="PJR13949.1"/>
    </source>
</evidence>
<dbReference type="RefSeq" id="WP_100673007.1">
    <property type="nucleotide sequence ID" value="NZ_NJGD01000008.1"/>
</dbReference>
<reference evidence="1 2" key="1">
    <citation type="submission" date="2017-06" db="EMBL/GenBank/DDBJ databases">
        <title>Ensifer strains isolated from leguminous trees and herbs display diverse denitrification phenotypes with some acting as strong N2O sinks.</title>
        <authorList>
            <person name="Woliy K."/>
            <person name="Mania D."/>
            <person name="Bakken L.R."/>
            <person name="Frostegard A."/>
        </authorList>
    </citation>
    <scope>NUCLEOTIDE SEQUENCE [LARGE SCALE GENOMIC DNA]</scope>
    <source>
        <strain evidence="1 2">AC50a</strain>
    </source>
</reference>
<dbReference type="Proteomes" id="UP000231987">
    <property type="component" value="Unassembled WGS sequence"/>
</dbReference>
<dbReference type="EMBL" id="NJGD01000008">
    <property type="protein sequence ID" value="PJR13949.1"/>
    <property type="molecule type" value="Genomic_DNA"/>
</dbReference>
<protein>
    <submittedName>
        <fullName evidence="1">Uncharacterized protein</fullName>
    </submittedName>
</protein>
<accession>A0A2J0Z0A4</accession>
<proteinExistence type="predicted"/>
<comment type="caution">
    <text evidence="1">The sequence shown here is derived from an EMBL/GenBank/DDBJ whole genome shotgun (WGS) entry which is preliminary data.</text>
</comment>
<dbReference type="AlphaFoldDB" id="A0A2J0Z0A4"/>
<gene>
    <name evidence="1" type="ORF">CEJ86_19595</name>
</gene>
<organism evidence="1 2">
    <name type="scientific">Rhizobium meliloti</name>
    <name type="common">Ensifer meliloti</name>
    <name type="synonym">Sinorhizobium meliloti</name>
    <dbReference type="NCBI Taxonomy" id="382"/>
    <lineage>
        <taxon>Bacteria</taxon>
        <taxon>Pseudomonadati</taxon>
        <taxon>Pseudomonadota</taxon>
        <taxon>Alphaproteobacteria</taxon>
        <taxon>Hyphomicrobiales</taxon>
        <taxon>Rhizobiaceae</taxon>
        <taxon>Sinorhizobium/Ensifer group</taxon>
        <taxon>Sinorhizobium</taxon>
    </lineage>
</organism>
<evidence type="ECO:0000313" key="2">
    <source>
        <dbReference type="Proteomes" id="UP000231987"/>
    </source>
</evidence>